<evidence type="ECO:0000256" key="15">
    <source>
        <dbReference type="ARBA" id="ARBA00022844"/>
    </source>
</evidence>
<keyword evidence="23" id="KW-0472">Membrane</keyword>
<evidence type="ECO:0000259" key="25">
    <source>
        <dbReference type="PROSITE" id="PS51218"/>
    </source>
</evidence>
<comment type="function">
    <text evidence="19">Displays NTPase activity, but no helicase activity. Induces the formation of convoluted membranes derived from the host ER. These remodeled membranes probably form the viral factories that contain the replication complex. Together with NS2 and NS4, initiates the formation of the replication complex.</text>
</comment>
<dbReference type="SUPFAM" id="SSF88633">
    <property type="entry name" value="Positive stranded ssRNA viruses"/>
    <property type="match status" value="1"/>
</dbReference>
<keyword evidence="14" id="KW-0067">ATP-binding</keyword>
<dbReference type="SMART" id="SM00382">
    <property type="entry name" value="AAA"/>
    <property type="match status" value="1"/>
</dbReference>
<feature type="transmembrane region" description="Helical" evidence="23">
    <location>
        <begin position="527"/>
        <end position="553"/>
    </location>
</feature>
<dbReference type="Pfam" id="PF00915">
    <property type="entry name" value="Calici_coat"/>
    <property type="match status" value="1"/>
</dbReference>
<dbReference type="GO" id="GO:0004197">
    <property type="term" value="F:cysteine-type endopeptidase activity"/>
    <property type="evidence" value="ECO:0007669"/>
    <property type="project" value="InterPro"/>
</dbReference>
<comment type="catalytic activity">
    <reaction evidence="22">
        <text>a ribonucleoside 5'-triphosphate + H2O = a ribonucleoside 5'-diphosphate + phosphate + H(+)</text>
        <dbReference type="Rhea" id="RHEA:23680"/>
        <dbReference type="ChEBI" id="CHEBI:15377"/>
        <dbReference type="ChEBI" id="CHEBI:15378"/>
        <dbReference type="ChEBI" id="CHEBI:43474"/>
        <dbReference type="ChEBI" id="CHEBI:57930"/>
        <dbReference type="ChEBI" id="CHEBI:61557"/>
        <dbReference type="EC" id="3.6.1.15"/>
    </reaction>
</comment>
<evidence type="ECO:0000256" key="9">
    <source>
        <dbReference type="ARBA" id="ARBA00022679"/>
    </source>
</evidence>
<comment type="subcellular location">
    <subcellularLocation>
        <location evidence="1">Host cytoplasm</location>
    </subcellularLocation>
    <subcellularLocation>
        <location evidence="2">Virion</location>
    </subcellularLocation>
</comment>
<dbReference type="GO" id="GO:0006351">
    <property type="term" value="P:DNA-templated transcription"/>
    <property type="evidence" value="ECO:0007669"/>
    <property type="project" value="InterPro"/>
</dbReference>
<evidence type="ECO:0000256" key="7">
    <source>
        <dbReference type="ARBA" id="ARBA00022561"/>
    </source>
</evidence>
<keyword evidence="11" id="KW-0547">Nucleotide-binding</keyword>
<evidence type="ECO:0000256" key="18">
    <source>
        <dbReference type="ARBA" id="ARBA00045264"/>
    </source>
</evidence>
<comment type="function">
    <text evidence="18">Together with NTPase and NS4, initiates the formation of the replication complex. Induces the proliferation of the host smooth ER membranes forming long tubular structures. These remodeled membranes probably form the viral factories that contain the replication complex.</text>
</comment>
<evidence type="ECO:0000256" key="22">
    <source>
        <dbReference type="ARBA" id="ARBA00047631"/>
    </source>
</evidence>
<dbReference type="InterPro" id="IPR033703">
    <property type="entry name" value="Rhv-like"/>
</dbReference>
<dbReference type="Gene3D" id="3.40.50.300">
    <property type="entry name" value="P-loop containing nucleotide triphosphate hydrolases"/>
    <property type="match status" value="1"/>
</dbReference>
<dbReference type="InterPro" id="IPR029053">
    <property type="entry name" value="Viral_coat"/>
</dbReference>
<evidence type="ECO:0000256" key="10">
    <source>
        <dbReference type="ARBA" id="ARBA00022695"/>
    </source>
</evidence>
<dbReference type="PROSITE" id="PS51218">
    <property type="entry name" value="SF3_HELICASE_2"/>
    <property type="match status" value="1"/>
</dbReference>
<dbReference type="InterPro" id="IPR043128">
    <property type="entry name" value="Rev_trsase/Diguanyl_cyclase"/>
</dbReference>
<evidence type="ECO:0000256" key="13">
    <source>
        <dbReference type="ARBA" id="ARBA00022807"/>
    </source>
</evidence>
<dbReference type="InterPro" id="IPR004005">
    <property type="entry name" value="Calicivirus_coat"/>
</dbReference>
<dbReference type="InterPro" id="IPR043502">
    <property type="entry name" value="DNA/RNA_pol_sf"/>
</dbReference>
<evidence type="ECO:0000256" key="20">
    <source>
        <dbReference type="ARBA" id="ARBA00046180"/>
    </source>
</evidence>
<dbReference type="GO" id="GO:0005524">
    <property type="term" value="F:ATP binding"/>
    <property type="evidence" value="ECO:0007669"/>
    <property type="project" value="UniProtKB-KW"/>
</dbReference>
<evidence type="ECO:0000259" key="24">
    <source>
        <dbReference type="PROSITE" id="PS50507"/>
    </source>
</evidence>
<evidence type="ECO:0000256" key="12">
    <source>
        <dbReference type="ARBA" id="ARBA00022801"/>
    </source>
</evidence>
<evidence type="ECO:0000256" key="1">
    <source>
        <dbReference type="ARBA" id="ARBA00004192"/>
    </source>
</evidence>
<keyword evidence="4" id="KW-0696">RNA-directed RNA polymerase</keyword>
<keyword evidence="15" id="KW-0946">Virion</keyword>
<dbReference type="Gene3D" id="2.60.120.20">
    <property type="match status" value="1"/>
</dbReference>
<feature type="domain" description="Peptidase C24" evidence="26">
    <location>
        <begin position="1290"/>
        <end position="1444"/>
    </location>
</feature>
<dbReference type="GO" id="GO:0030430">
    <property type="term" value="C:host cell cytoplasm"/>
    <property type="evidence" value="ECO:0007669"/>
    <property type="project" value="UniProtKB-SubCell"/>
</dbReference>
<sequence length="2608" mass="287033">MPLFSKPKSSKNPYGSWTAAAFEKSSQQIIKQMLFETGNPWHGHACCGSLLEMAARCDACSKAMEYYKRFCSHCIENHRCEVHTLQERVVMNSDHTCWCGCTHLRAPYIHIAAQLEIYRSTIEEDASHGCFIFDKTDSTRKRPKWANPYVDPDTFWKNRKGKKQWFARLTKDVAKGRAVLQNPPDKKRKVVHEYNREKVVEWLQEGAEHKKRMAIFTSKLREEGIQIPHPDSDAAIAEVENAWKVKLLRRKFEHDFGKAELHGPTTDKIKSGEIPVPGPVPPDEENPDVFNYHPLEGDGPEDEQFFYEWIASTDAFKNWLEAVPPSSNAVPDVDFDTELRGSCFPRPVSDVAESNLNAASRLDLSTDGIADPVLVEAIAAAAVNNPPATHFISEMMKAVRGKEPQTVLASITQARHKAMSQDNSPLDEMAIGLLIHTHTILQKSNAFQAGEYEAAAKIIEGWDPTKTCPSIRSLVVTALNTFEDKFKDATWMLLLRSFCTGMYMSYTVLGTIEDMFDWLMIHIKPAALVAILSTYSGTQASFLAVLVAVLQLYDMFDPELVSSIVTHLGDTLWTLVQKGFAFLTGNPLGPILQAPGDHISLLAALAAGTIIFLFGNLPAPLSKNVRNLLTGATTVMGILKAFQLIYRLLTDWWTRKCVVSLLEQATAVTTSLNNPAVFSQASQLRKLKVHVDKLHEQVLTKLADPQFSSHATSLRALQTSLQTLEQRISVLLAGSHERTPPQMWIFAGPPGIGKTHLVHLIAKSLSKNNPSVFTCQVDHHDGYTGEQVCIWDEFDTDPKAEFVEKTIQMVNNTPMLLNCDLAENKGKMFTSSVILATTNQDTPVLPNYPRAHAFYRRVNIIDVSSPVIDEFMKKNPGVPIPQNLFKADCSHLVLSLRPFLAYTPQGHILNSDKTVPSTKVSLSKLMIKIKTDMPKPELQAPDDAVFQNIYLECEDPVAVCTYLKKYMNGNNGFAVVCLASDMLSNINCVGHRIVCCASKGPTSAGYACKVMDQPPFGTFQDLNTTLNLFPRLPHLVNKNIQWRIFHSAVHLGMNKPPGLGVFHTYTVSSPVDLFTAIKREYGMACTLKWFGGTVKSFFTWDYARFFEEIVHSCFPQERHNFAVMTPVGTYYMFTCGGAQVFYSKEKHRVGRIMPVIFQAHKGLGDILWDLGARLWKFLLSKFAHILSAAAVSTFVSQMHGRPQNPPLPRGAIRQYRGVALTDGEYETWQEYRKSYDPTITADEFVAARDAWKGATATLNTRLKTLADWLRTRSSPVDASGAVLQAPPDLGLDSPYQVLMREDGTPGGWGIHIGHGRWVINNHCWRDGCMILNQPLTKIDHPLASNDIMVTLGPVLARMAELSDNTPVRTWDNRCVSFVQEHTCKVETDDGKIQNVKGWIGLVPLGANKGDCGRPYFDTLGKVCGIHTGFYTGNAHVIISRLAPIPIQSEVTWRGIPVQNSGIALGPLPKGTAFCRSPAWPIKQSWEDVEPTPYGFPDPRCLPTQEKILAEQLEPYVQPPIDLPEVIDQAAAYVYTHLANLLSFLPEPKTETLSQALLRLDLTTSAGPFVPGTKGNYISIICGTPHYDPSSLFGLHIHTMIAKASAGQPLINAYKLALKDELLPTEKAHKKKRLLWGTDCGLTTLAAMVWGPVMDNLKSLVSVSFCAVGCNVHSTYAALLVQRLMGKDKLCLDYSKWDSTMNPVVIRHAVNILCDLAEPGPYTESLRKTLCQPAKGYFMDKVVTTLRGLPSGTPATSVVNSVCHAILFVAGLWKAQDDAMIARDIDPLVNNPIVTYGDDCIYGFAPRNAPVLQNFIDALRSFGLKPTSPDKSPEIRVGERETFLKRDIIPTSDDKIVMALDISSILRQFAYIRGSKTGAHTDVCQNIPTHRKIQIQEALIELTLHGKHIYEKWRFVWEQTVHVEMLDVITDYEHLVQIYNSRYWVGDLTCNEILESSPELILSNRCLKAVLQNPPDKQAAPAAATDGAGGAMSGTGTADGLITGSYTATPAVVGTAGAPIPDPAPLATMGAGMQSGVPQELYGLFVSSTRFTWNTQQPPGTRLGTIYLSPNLHPHLALIWKMYAGWSGSMMVRIMLSAPGVVGGRLLACILPPGISPERVTNPTAYPCSIMDARLCAPLEMTLTDVRTNTYHTLDETNPTCSLSIYVNAPLVNPFSGGDTHLSAVDVTIYVCPAPDFSFCLLMEPRSEQAAYSEMLPKRSSMLYGNRHSERARYLTGFVQFCQAWNHYDVYGTTYGWGDGDPDGFTLFTSRSNGNLNVGEAHAIHIARLDSQTYGRPKVAGWELAPTFPDFAISGAISANQRTNVFGNAYWAGHAGVVMCGVPFTTLSATGFDVYEGGFIALIPCFGSANANDASTGNTAAIEAGVPARSMSGPSGVFKGLSLGTIAGFSVCPSYSISSATTTPFNQAVPVGTPTAVATSGNMMAALGTLFPTSNANTPLTMYHSQSRHTSMYLAENNFGIPTTSMCVFRFVGQTDSFEVGIRPDGYMMIGGSSVVTVDLTQDYDIIYSGMASINTPLVAPRPANSRVVPEMLQASRTVVFDPVESRGGTPEIPEDLEALMARMPFGVSNTWPRGMGNYLPRDDIEHDG</sequence>
<evidence type="ECO:0000256" key="2">
    <source>
        <dbReference type="ARBA" id="ARBA00004328"/>
    </source>
</evidence>
<dbReference type="CDD" id="cd00205">
    <property type="entry name" value="rhv_like"/>
    <property type="match status" value="1"/>
</dbReference>
<dbReference type="InterPro" id="IPR004004">
    <property type="entry name" value="Helic/Pol/Pept_Calicivir-typ"/>
</dbReference>
<evidence type="ECO:0000256" key="4">
    <source>
        <dbReference type="ARBA" id="ARBA00022484"/>
    </source>
</evidence>
<protein>
    <recommendedName>
        <fullName evidence="3">Genome polyprotein</fullName>
    </recommendedName>
</protein>
<dbReference type="InterPro" id="IPR001205">
    <property type="entry name" value="RNA-dir_pol_C"/>
</dbReference>
<evidence type="ECO:0000259" key="26">
    <source>
        <dbReference type="PROSITE" id="PS51894"/>
    </source>
</evidence>
<dbReference type="Pfam" id="PF03510">
    <property type="entry name" value="Peptidase_C24"/>
    <property type="match status" value="1"/>
</dbReference>
<comment type="function">
    <text evidence="21">Probable key protein responsible for the formation of membrane alterations by the virus. Induces the formation of convoluted membranes derived from the host ER. These remodeled membranes probably form the viral factories that contain the replication complex. Together with NS2 and NTPase, initiates the formation of the replication complex.</text>
</comment>
<reference evidence="27" key="1">
    <citation type="submission" date="2020-01" db="EMBL/GenBank/DDBJ databases">
        <title>Viral genomes from wild and zoo birds in China.</title>
        <authorList>
            <person name="Zhou R."/>
            <person name="Shan T."/>
            <person name="Yang S."/>
            <person name="Zhang W."/>
        </authorList>
    </citation>
    <scope>NUCLEOTIDE SEQUENCE</scope>
    <source>
        <strain evidence="27">Cftwhg06cal1</strain>
    </source>
</reference>
<keyword evidence="7" id="KW-0167">Capsid protein</keyword>
<dbReference type="GO" id="GO:0019028">
    <property type="term" value="C:viral capsid"/>
    <property type="evidence" value="ECO:0007669"/>
    <property type="project" value="UniProtKB-KW"/>
</dbReference>
<dbReference type="InterPro" id="IPR009003">
    <property type="entry name" value="Peptidase_S1_PA"/>
</dbReference>
<keyword evidence="12" id="KW-0378">Hydrolase</keyword>
<dbReference type="Pfam" id="PF00910">
    <property type="entry name" value="RNA_helicase"/>
    <property type="match status" value="1"/>
</dbReference>
<dbReference type="Pfam" id="PF00680">
    <property type="entry name" value="RdRP_1"/>
    <property type="match status" value="1"/>
</dbReference>
<keyword evidence="8" id="KW-0645">Protease</keyword>
<evidence type="ECO:0000256" key="19">
    <source>
        <dbReference type="ARBA" id="ARBA00045380"/>
    </source>
</evidence>
<evidence type="ECO:0000256" key="14">
    <source>
        <dbReference type="ARBA" id="ARBA00022840"/>
    </source>
</evidence>
<keyword evidence="23" id="KW-0812">Transmembrane</keyword>
<dbReference type="EMBL" id="MT138017">
    <property type="protein sequence ID" value="QKN88782.1"/>
    <property type="molecule type" value="Genomic_RNA"/>
</dbReference>
<keyword evidence="10" id="KW-0548">Nucleotidyltransferase</keyword>
<proteinExistence type="predicted"/>
<evidence type="ECO:0000256" key="16">
    <source>
        <dbReference type="ARBA" id="ARBA00022953"/>
    </source>
</evidence>
<dbReference type="PROSITE" id="PS51894">
    <property type="entry name" value="CV_3CL_PRO"/>
    <property type="match status" value="1"/>
</dbReference>
<evidence type="ECO:0000256" key="11">
    <source>
        <dbReference type="ARBA" id="ARBA00022741"/>
    </source>
</evidence>
<evidence type="ECO:0000256" key="23">
    <source>
        <dbReference type="SAM" id="Phobius"/>
    </source>
</evidence>
<accession>A0A6M9Z8E8</accession>
<keyword evidence="16" id="KW-0693">Viral RNA replication</keyword>
<dbReference type="SUPFAM" id="SSF56672">
    <property type="entry name" value="DNA/RNA polymerases"/>
    <property type="match status" value="1"/>
</dbReference>
<dbReference type="GO" id="GO:0039694">
    <property type="term" value="P:viral RNA genome replication"/>
    <property type="evidence" value="ECO:0007669"/>
    <property type="project" value="InterPro"/>
</dbReference>
<dbReference type="InterPro" id="IPR014759">
    <property type="entry name" value="Helicase_SF3_ssRNA_vir"/>
</dbReference>
<evidence type="ECO:0000256" key="5">
    <source>
        <dbReference type="ARBA" id="ARBA00022520"/>
    </source>
</evidence>
<evidence type="ECO:0000256" key="8">
    <source>
        <dbReference type="ARBA" id="ARBA00022670"/>
    </source>
</evidence>
<name>A0A6M9Z8E8_9CALI</name>
<dbReference type="Gene3D" id="1.10.260.110">
    <property type="match status" value="1"/>
</dbReference>
<dbReference type="PROSITE" id="PS50507">
    <property type="entry name" value="RDRP_SSRNA_POS"/>
    <property type="match status" value="1"/>
</dbReference>
<dbReference type="CDD" id="cd00009">
    <property type="entry name" value="AAA"/>
    <property type="match status" value="1"/>
</dbReference>
<dbReference type="GO" id="GO:0003968">
    <property type="term" value="F:RNA-directed RNA polymerase activity"/>
    <property type="evidence" value="ECO:0007669"/>
    <property type="project" value="UniProtKB-KW"/>
</dbReference>
<dbReference type="InterPro" id="IPR000605">
    <property type="entry name" value="Helicase_SF3_ssDNA/RNA_vir"/>
</dbReference>
<keyword evidence="6" id="KW-0597">Phosphoprotein</keyword>
<dbReference type="InterPro" id="IPR007094">
    <property type="entry name" value="RNA-dir_pol_PSvirus"/>
</dbReference>
<feature type="transmembrane region" description="Helical" evidence="23">
    <location>
        <begin position="598"/>
        <end position="617"/>
    </location>
</feature>
<comment type="function">
    <text evidence="20">Viral genome-linked protein is covalently linked to the 5'-end of the positive-strand, negative-strand genomic RNAs and subgenomic RNA. Acts as a genome-linked replication primer. May recruit ribosome to viral RNA thereby promoting viral proteins translation. Interacts with host translation initiation complex to allow the translation of viral proteins.</text>
</comment>
<dbReference type="InterPro" id="IPR000317">
    <property type="entry name" value="Peptidase_C24"/>
</dbReference>
<dbReference type="PRINTS" id="PR00916">
    <property type="entry name" value="2CENDOPTASE"/>
</dbReference>
<evidence type="ECO:0000256" key="6">
    <source>
        <dbReference type="ARBA" id="ARBA00022553"/>
    </source>
</evidence>
<keyword evidence="23" id="KW-1133">Transmembrane helix</keyword>
<dbReference type="PRINTS" id="PR00918">
    <property type="entry name" value="CALICVIRUSNS"/>
</dbReference>
<evidence type="ECO:0000256" key="17">
    <source>
        <dbReference type="ARBA" id="ARBA00023200"/>
    </source>
</evidence>
<organism evidence="27">
    <name type="scientific">Caliciviridae sp</name>
    <dbReference type="NCBI Taxonomy" id="1916234"/>
    <lineage>
        <taxon>Viruses</taxon>
        <taxon>Riboviria</taxon>
        <taxon>Orthornavirae</taxon>
        <taxon>Pisuviricota</taxon>
        <taxon>Pisoniviricetes</taxon>
        <taxon>Picornavirales</taxon>
        <taxon>Caliciviridae</taxon>
    </lineage>
</organism>
<dbReference type="InterPro" id="IPR027417">
    <property type="entry name" value="P-loop_NTPase"/>
</dbReference>
<keyword evidence="5" id="KW-0191">Covalent protein-RNA linkage</keyword>
<dbReference type="GO" id="GO:0006508">
    <property type="term" value="P:proteolysis"/>
    <property type="evidence" value="ECO:0007669"/>
    <property type="project" value="UniProtKB-KW"/>
</dbReference>
<feature type="transmembrane region" description="Helical" evidence="23">
    <location>
        <begin position="489"/>
        <end position="506"/>
    </location>
</feature>
<keyword evidence="13" id="KW-0788">Thiol protease</keyword>
<dbReference type="Gene3D" id="1.20.960.20">
    <property type="match status" value="1"/>
</dbReference>
<dbReference type="Gene3D" id="6.10.250.3230">
    <property type="match status" value="1"/>
</dbReference>
<dbReference type="SUPFAM" id="SSF52540">
    <property type="entry name" value="P-loop containing nucleoside triphosphate hydrolases"/>
    <property type="match status" value="1"/>
</dbReference>
<evidence type="ECO:0000256" key="3">
    <source>
        <dbReference type="ARBA" id="ARBA00020107"/>
    </source>
</evidence>
<feature type="transmembrane region" description="Helical" evidence="23">
    <location>
        <begin position="629"/>
        <end position="649"/>
    </location>
</feature>
<evidence type="ECO:0000313" key="27">
    <source>
        <dbReference type="EMBL" id="QKN88782.1"/>
    </source>
</evidence>
<dbReference type="InterPro" id="IPR003593">
    <property type="entry name" value="AAA+_ATPase"/>
</dbReference>
<keyword evidence="9" id="KW-0808">Transferase</keyword>
<evidence type="ECO:0000256" key="21">
    <source>
        <dbReference type="ARBA" id="ARBA00046246"/>
    </source>
</evidence>
<dbReference type="Gene3D" id="3.30.70.270">
    <property type="match status" value="2"/>
</dbReference>
<dbReference type="GO" id="GO:0017111">
    <property type="term" value="F:ribonucleoside triphosphate phosphatase activity"/>
    <property type="evidence" value="ECO:0007669"/>
    <property type="project" value="UniProtKB-EC"/>
</dbReference>
<dbReference type="GO" id="GO:0003723">
    <property type="term" value="F:RNA binding"/>
    <property type="evidence" value="ECO:0007669"/>
    <property type="project" value="InterPro"/>
</dbReference>
<dbReference type="GO" id="GO:0003724">
    <property type="term" value="F:RNA helicase activity"/>
    <property type="evidence" value="ECO:0007669"/>
    <property type="project" value="InterPro"/>
</dbReference>
<dbReference type="SUPFAM" id="SSF50494">
    <property type="entry name" value="Trypsin-like serine proteases"/>
    <property type="match status" value="1"/>
</dbReference>
<feature type="domain" description="RdRp catalytic" evidence="24">
    <location>
        <begin position="1686"/>
        <end position="1811"/>
    </location>
</feature>
<keyword evidence="17" id="KW-1035">Host cytoplasm</keyword>
<feature type="domain" description="SF3 helicase" evidence="25">
    <location>
        <begin position="718"/>
        <end position="878"/>
    </location>
</feature>